<name>A0A1E3B9D0_ASPCR</name>
<evidence type="ECO:0000313" key="7">
    <source>
        <dbReference type="EMBL" id="ODM17580.1"/>
    </source>
</evidence>
<comment type="similarity">
    <text evidence="1">Belongs to the NADH dehydrogenase family.</text>
</comment>
<evidence type="ECO:0000256" key="4">
    <source>
        <dbReference type="ARBA" id="ARBA00023002"/>
    </source>
</evidence>
<reference evidence="7 8" key="1">
    <citation type="journal article" date="2016" name="BMC Genomics">
        <title>Comparative genomic and transcriptomic analyses of the Fuzhuan brick tea-fermentation fungus Aspergillus cristatus.</title>
        <authorList>
            <person name="Ge Y."/>
            <person name="Wang Y."/>
            <person name="Liu Y."/>
            <person name="Tan Y."/>
            <person name="Ren X."/>
            <person name="Zhang X."/>
            <person name="Hyde K.D."/>
            <person name="Liu Y."/>
            <person name="Liu Z."/>
        </authorList>
    </citation>
    <scope>NUCLEOTIDE SEQUENCE [LARGE SCALE GENOMIC DNA]</scope>
    <source>
        <strain evidence="7 8">GZAAS20.1005</strain>
    </source>
</reference>
<evidence type="ECO:0000313" key="8">
    <source>
        <dbReference type="Proteomes" id="UP000094569"/>
    </source>
</evidence>
<protein>
    <recommendedName>
        <fullName evidence="6">FAD/NAD(P)-binding domain-containing protein</fullName>
    </recommendedName>
</protein>
<sequence length="256" mass="27329">MLDSLRQSAVRCFRADSKSPASHDFHGPSGYSNTPMICNLQLVVNGGGGLLTLSYDRPVLAAGNRVRRPPIPGLREQTFSVDTLGEASISEEHLLSLVSLPSSPARNAIVVEGGGFTRIEIAAELPSRLRSILGVPDVRTVIVEQASQIDRELSSNPRTVILCALNKQGVEMNLGSAVASVDKRGVVTSTGERIGTFTVLWTAGLEATPLTQQIPGAKDNLGRIQVDANLRVPSAKDISWPAMHLLPTQMTTSTMP</sequence>
<gene>
    <name evidence="7" type="ORF">SI65_07255</name>
</gene>
<evidence type="ECO:0000256" key="5">
    <source>
        <dbReference type="ARBA" id="ARBA00023027"/>
    </source>
</evidence>
<keyword evidence="8" id="KW-1185">Reference proteome</keyword>
<accession>A0A1E3B9D0</accession>
<keyword evidence="5" id="KW-0520">NAD</keyword>
<proteinExistence type="inferred from homology"/>
<feature type="domain" description="FAD/NAD(P)-binding" evidence="6">
    <location>
        <begin position="48"/>
        <end position="236"/>
    </location>
</feature>
<dbReference type="SUPFAM" id="SSF51905">
    <property type="entry name" value="FAD/NAD(P)-binding domain"/>
    <property type="match status" value="1"/>
</dbReference>
<organism evidence="7 8">
    <name type="scientific">Aspergillus cristatus</name>
    <name type="common">Chinese Fuzhuan brick tea-fermentation fungus</name>
    <name type="synonym">Eurotium cristatum</name>
    <dbReference type="NCBI Taxonomy" id="573508"/>
    <lineage>
        <taxon>Eukaryota</taxon>
        <taxon>Fungi</taxon>
        <taxon>Dikarya</taxon>
        <taxon>Ascomycota</taxon>
        <taxon>Pezizomycotina</taxon>
        <taxon>Eurotiomycetes</taxon>
        <taxon>Eurotiomycetidae</taxon>
        <taxon>Eurotiales</taxon>
        <taxon>Aspergillaceae</taxon>
        <taxon>Aspergillus</taxon>
        <taxon>Aspergillus subgen. Aspergillus</taxon>
    </lineage>
</organism>
<evidence type="ECO:0000259" key="6">
    <source>
        <dbReference type="Pfam" id="PF07992"/>
    </source>
</evidence>
<dbReference type="PANTHER" id="PTHR43706">
    <property type="entry name" value="NADH DEHYDROGENASE"/>
    <property type="match status" value="1"/>
</dbReference>
<dbReference type="OrthoDB" id="5376590at2759"/>
<dbReference type="Pfam" id="PF07992">
    <property type="entry name" value="Pyr_redox_2"/>
    <property type="match status" value="1"/>
</dbReference>
<evidence type="ECO:0000256" key="2">
    <source>
        <dbReference type="ARBA" id="ARBA00022630"/>
    </source>
</evidence>
<dbReference type="InterPro" id="IPR045024">
    <property type="entry name" value="NDH-2"/>
</dbReference>
<evidence type="ECO:0000256" key="1">
    <source>
        <dbReference type="ARBA" id="ARBA00005272"/>
    </source>
</evidence>
<keyword evidence="3" id="KW-0274">FAD</keyword>
<keyword evidence="2" id="KW-0285">Flavoprotein</keyword>
<evidence type="ECO:0000256" key="3">
    <source>
        <dbReference type="ARBA" id="ARBA00022827"/>
    </source>
</evidence>
<dbReference type="Proteomes" id="UP000094569">
    <property type="component" value="Unassembled WGS sequence"/>
</dbReference>
<dbReference type="VEuPathDB" id="FungiDB:SI65_07255"/>
<dbReference type="InterPro" id="IPR023753">
    <property type="entry name" value="FAD/NAD-binding_dom"/>
</dbReference>
<dbReference type="InterPro" id="IPR036188">
    <property type="entry name" value="FAD/NAD-bd_sf"/>
</dbReference>
<dbReference type="GO" id="GO:0003954">
    <property type="term" value="F:NADH dehydrogenase activity"/>
    <property type="evidence" value="ECO:0007669"/>
    <property type="project" value="InterPro"/>
</dbReference>
<keyword evidence="4" id="KW-0560">Oxidoreductase</keyword>
<dbReference type="EMBL" id="JXNT01000008">
    <property type="protein sequence ID" value="ODM17580.1"/>
    <property type="molecule type" value="Genomic_DNA"/>
</dbReference>
<comment type="caution">
    <text evidence="7">The sequence shown here is derived from an EMBL/GenBank/DDBJ whole genome shotgun (WGS) entry which is preliminary data.</text>
</comment>
<dbReference type="PANTHER" id="PTHR43706:SF45">
    <property type="entry name" value="NADH DEHYDROGENASE-LIKE PROTEIN RV1812C"/>
    <property type="match status" value="1"/>
</dbReference>
<dbReference type="Gene3D" id="3.50.50.100">
    <property type="match status" value="1"/>
</dbReference>
<dbReference type="STRING" id="573508.A0A1E3B9D0"/>
<dbReference type="AlphaFoldDB" id="A0A1E3B9D0"/>